<organism evidence="1 2">
    <name type="scientific">Aquamicrobium terrae</name>
    <dbReference type="NCBI Taxonomy" id="1324945"/>
    <lineage>
        <taxon>Bacteria</taxon>
        <taxon>Pseudomonadati</taxon>
        <taxon>Pseudomonadota</taxon>
        <taxon>Alphaproteobacteria</taxon>
        <taxon>Hyphomicrobiales</taxon>
        <taxon>Phyllobacteriaceae</taxon>
        <taxon>Aquamicrobium</taxon>
    </lineage>
</organism>
<proteinExistence type="predicted"/>
<accession>A0ABV2N3C9</accession>
<dbReference type="RefSeq" id="WP_354197520.1">
    <property type="nucleotide sequence ID" value="NZ_JBEPML010000015.1"/>
</dbReference>
<gene>
    <name evidence="1" type="ORF">ABID37_003779</name>
</gene>
<comment type="caution">
    <text evidence="1">The sequence shown here is derived from an EMBL/GenBank/DDBJ whole genome shotgun (WGS) entry which is preliminary data.</text>
</comment>
<evidence type="ECO:0000313" key="2">
    <source>
        <dbReference type="Proteomes" id="UP001549076"/>
    </source>
</evidence>
<name>A0ABV2N3C9_9HYPH</name>
<reference evidence="1 2" key="1">
    <citation type="submission" date="2024-06" db="EMBL/GenBank/DDBJ databases">
        <title>Genomic Encyclopedia of Type Strains, Phase IV (KMG-IV): sequencing the most valuable type-strain genomes for metagenomic binning, comparative biology and taxonomic classification.</title>
        <authorList>
            <person name="Goeker M."/>
        </authorList>
    </citation>
    <scope>NUCLEOTIDE SEQUENCE [LARGE SCALE GENOMIC DNA]</scope>
    <source>
        <strain evidence="1 2">DSM 27865</strain>
    </source>
</reference>
<keyword evidence="2" id="KW-1185">Reference proteome</keyword>
<sequence length="70" mass="7851">MTRTGKEMLQDPVRQKLATTIRQQVRSHGTRGILHSMPAFKVVKDVPEHLQTLLDRLEAVELQADEGSAS</sequence>
<dbReference type="EMBL" id="JBEPML010000015">
    <property type="protein sequence ID" value="MET3793551.1"/>
    <property type="molecule type" value="Genomic_DNA"/>
</dbReference>
<protein>
    <recommendedName>
        <fullName evidence="3">Anti-sigma factor NepR domain-containing protein</fullName>
    </recommendedName>
</protein>
<dbReference type="Proteomes" id="UP001549076">
    <property type="component" value="Unassembled WGS sequence"/>
</dbReference>
<evidence type="ECO:0008006" key="3">
    <source>
        <dbReference type="Google" id="ProtNLM"/>
    </source>
</evidence>
<evidence type="ECO:0000313" key="1">
    <source>
        <dbReference type="EMBL" id="MET3793551.1"/>
    </source>
</evidence>